<proteinExistence type="predicted"/>
<name>A0A6N1NNL3_9VIRU</name>
<sequence length="189" mass="22166">MSTDFIKEVNNYIHQVISGFESGIYKMIHENHPDKLKYLSSKHQPFITIFRDLHEAYYTKTFNSIIKKDDKFVVDTFDRFQKISNHSKQCLLNVLANLIVSIHFNIDRKKLEYNNYNAYMKSLHVVINETIAVINMEKLFSHECNGVDDSKLQPLSDGEKFIKIDLSFKSNGVNKKINSFTDEENYNNK</sequence>
<dbReference type="KEGG" id="vg:80519392"/>
<protein>
    <submittedName>
        <fullName evidence="1">Putative orfan</fullName>
    </submittedName>
</protein>
<evidence type="ECO:0000313" key="1">
    <source>
        <dbReference type="EMBL" id="QKU35944.1"/>
    </source>
</evidence>
<reference evidence="1" key="2">
    <citation type="journal article" date="2018" name="Nat. Commun.">
        <title>Tailed giant Tupanvirus possesses the most complete translational apparatus of the known virosphere.</title>
        <authorList>
            <person name="Abrahao J."/>
            <person name="Silva L."/>
            <person name="Silva L.S."/>
            <person name="Khalil J.Y.B."/>
            <person name="Rodrigues R."/>
            <person name="Arantes T."/>
            <person name="Assis F."/>
            <person name="Boratto P."/>
            <person name="Andrade M."/>
            <person name="Kroon E.G."/>
            <person name="Ribeiro B."/>
            <person name="Bergier I."/>
            <person name="Seligmann H."/>
            <person name="Ghigo E."/>
            <person name="Colson P."/>
            <person name="Levasseur A."/>
            <person name="Kroemer G."/>
            <person name="Raoult D."/>
            <person name="La Scola B."/>
        </authorList>
    </citation>
    <scope>NUCLEOTIDE SEQUENCE [LARGE SCALE GENOMIC DNA]</scope>
    <source>
        <strain evidence="1">Soda lake</strain>
    </source>
</reference>
<dbReference type="GeneID" id="80519392"/>
<organism evidence="1">
    <name type="scientific">Tupanvirus soda lake</name>
    <dbReference type="NCBI Taxonomy" id="2126985"/>
    <lineage>
        <taxon>Viruses</taxon>
        <taxon>Varidnaviria</taxon>
        <taxon>Bamfordvirae</taxon>
        <taxon>Nucleocytoviricota</taxon>
        <taxon>Megaviricetes</taxon>
        <taxon>Imitervirales</taxon>
        <taxon>Mimiviridae</taxon>
        <taxon>Megamimivirinae</taxon>
        <taxon>Tupanvirus</taxon>
        <taxon>Tupanvirus salinum</taxon>
    </lineage>
</organism>
<dbReference type="EMBL" id="KY523104">
    <property type="protein sequence ID" value="QKU35944.1"/>
    <property type="molecule type" value="Genomic_DNA"/>
</dbReference>
<accession>A0A6N1NNL3</accession>
<dbReference type="RefSeq" id="YP_010782628.1">
    <property type="nucleotide sequence ID" value="NC_075039.1"/>
</dbReference>
<reference evidence="1" key="1">
    <citation type="submission" date="2017-01" db="EMBL/GenBank/DDBJ databases">
        <authorList>
            <person name="Assis F.L."/>
            <person name="Abrahao J.S."/>
            <person name="Silva L."/>
            <person name="Khalil J.B."/>
            <person name="Rodrigues R."/>
            <person name="Silva L.S."/>
            <person name="Arantes T."/>
            <person name="Boratto P."/>
            <person name="Andrade M."/>
            <person name="Kroon E.G."/>
            <person name="Ribeiro B."/>
            <person name="Bergier I."/>
            <person name="Seligmann H."/>
            <person name="Ghigo E."/>
            <person name="Colson P."/>
            <person name="Levasseur A."/>
            <person name="Raoult D."/>
            <person name="Scola B.L."/>
        </authorList>
    </citation>
    <scope>NUCLEOTIDE SEQUENCE</scope>
    <source>
        <strain evidence="1">Soda lake</strain>
    </source>
</reference>